<comment type="caution">
    <text evidence="1">The sequence shown here is derived from an EMBL/GenBank/DDBJ whole genome shotgun (WGS) entry which is preliminary data.</text>
</comment>
<reference evidence="1" key="1">
    <citation type="submission" date="2021-06" db="EMBL/GenBank/DDBJ databases">
        <title>Comparative genomics, transcriptomics and evolutionary studies reveal genomic signatures of adaptation to plant cell wall in hemibiotrophic fungi.</title>
        <authorList>
            <consortium name="DOE Joint Genome Institute"/>
            <person name="Baroncelli R."/>
            <person name="Diaz J.F."/>
            <person name="Benocci T."/>
            <person name="Peng M."/>
            <person name="Battaglia E."/>
            <person name="Haridas S."/>
            <person name="Andreopoulos W."/>
            <person name="Labutti K."/>
            <person name="Pangilinan J."/>
            <person name="Floch G.L."/>
            <person name="Makela M.R."/>
            <person name="Henrissat B."/>
            <person name="Grigoriev I.V."/>
            <person name="Crouch J.A."/>
            <person name="De Vries R.P."/>
            <person name="Sukno S.A."/>
            <person name="Thon M.R."/>
        </authorList>
    </citation>
    <scope>NUCLEOTIDE SEQUENCE</scope>
    <source>
        <strain evidence="1">CBS 102054</strain>
    </source>
</reference>
<proteinExistence type="predicted"/>
<dbReference type="EMBL" id="JAHMHQ010000006">
    <property type="protein sequence ID" value="KAK1638670.1"/>
    <property type="molecule type" value="Genomic_DNA"/>
</dbReference>
<dbReference type="Proteomes" id="UP001243989">
    <property type="component" value="Unassembled WGS sequence"/>
</dbReference>
<accession>A0AAI9ZVN2</accession>
<name>A0AAI9ZVN2_9PEZI</name>
<sequence>MTQVAQHVTSRYLKKASLQQLLEKIFPGHTNFEIEMRDDIWHFKAPKQVNNVYYAKSSRRRITSLFDANVYNRTR</sequence>
<gene>
    <name evidence="1" type="ORF">BDP81DRAFT_422440</name>
</gene>
<dbReference type="RefSeq" id="XP_060447277.1">
    <property type="nucleotide sequence ID" value="XM_060589987.1"/>
</dbReference>
<organism evidence="1 2">
    <name type="scientific">Colletotrichum phormii</name>
    <dbReference type="NCBI Taxonomy" id="359342"/>
    <lineage>
        <taxon>Eukaryota</taxon>
        <taxon>Fungi</taxon>
        <taxon>Dikarya</taxon>
        <taxon>Ascomycota</taxon>
        <taxon>Pezizomycotina</taxon>
        <taxon>Sordariomycetes</taxon>
        <taxon>Hypocreomycetidae</taxon>
        <taxon>Glomerellales</taxon>
        <taxon>Glomerellaceae</taxon>
        <taxon>Colletotrichum</taxon>
        <taxon>Colletotrichum acutatum species complex</taxon>
    </lineage>
</organism>
<dbReference type="GeneID" id="85474849"/>
<evidence type="ECO:0000313" key="2">
    <source>
        <dbReference type="Proteomes" id="UP001243989"/>
    </source>
</evidence>
<protein>
    <submittedName>
        <fullName evidence="1">Uncharacterized protein</fullName>
    </submittedName>
</protein>
<keyword evidence="2" id="KW-1185">Reference proteome</keyword>
<evidence type="ECO:0000313" key="1">
    <source>
        <dbReference type="EMBL" id="KAK1638670.1"/>
    </source>
</evidence>
<dbReference type="AlphaFoldDB" id="A0AAI9ZVN2"/>